<sequence length="121" mass="14419">MFTNKKKQYYSKILGFKNPDDFENFAKRYLTFLKSGELTKNRVMTGFFILVEIQKETLAKNKTLINLENIKNQHIKKYSNEILELRKNGNGSQAIEKYLYENHRVKVSRGTIEKFYKQNNL</sequence>
<evidence type="ECO:0000313" key="2">
    <source>
        <dbReference type="Proteomes" id="UP000093281"/>
    </source>
</evidence>
<protein>
    <submittedName>
        <fullName evidence="1">Uncharacterized protein</fullName>
    </submittedName>
</protein>
<organism evidence="1 2">
    <name type="scientific">Aliarcobacter thereius</name>
    <dbReference type="NCBI Taxonomy" id="544718"/>
    <lineage>
        <taxon>Bacteria</taxon>
        <taxon>Pseudomonadati</taxon>
        <taxon>Campylobacterota</taxon>
        <taxon>Epsilonproteobacteria</taxon>
        <taxon>Campylobacterales</taxon>
        <taxon>Arcobacteraceae</taxon>
        <taxon>Aliarcobacter</taxon>
    </lineage>
</organism>
<dbReference type="RefSeq" id="WP_066185632.1">
    <property type="nucleotide sequence ID" value="NZ_LCUJ01000002.1"/>
</dbReference>
<dbReference type="AlphaFoldDB" id="A0A1C0B7Y5"/>
<dbReference type="Proteomes" id="UP000093281">
    <property type="component" value="Unassembled WGS sequence"/>
</dbReference>
<proteinExistence type="predicted"/>
<reference evidence="2" key="1">
    <citation type="submission" date="2015-05" db="EMBL/GenBank/DDBJ databases">
        <authorList>
            <person name="Rovetto F."/>
            <person name="Cocolin L."/>
            <person name="Illeghems K."/>
            <person name="Van Nieuwerburgh F."/>
            <person name="Houf K."/>
        </authorList>
    </citation>
    <scope>NUCLEOTIDE SEQUENCE [LARGE SCALE GENOMIC DNA]</scope>
    <source>
        <strain evidence="2">DU22</strain>
    </source>
</reference>
<dbReference type="OrthoDB" id="5343877at2"/>
<accession>A0A1C0B7Y5</accession>
<evidence type="ECO:0000313" key="1">
    <source>
        <dbReference type="EMBL" id="OCL99642.1"/>
    </source>
</evidence>
<dbReference type="EMBL" id="LCUJ01000002">
    <property type="protein sequence ID" value="OCL99642.1"/>
    <property type="molecule type" value="Genomic_DNA"/>
</dbReference>
<comment type="caution">
    <text evidence="1">The sequence shown here is derived from an EMBL/GenBank/DDBJ whole genome shotgun (WGS) entry which is preliminary data.</text>
</comment>
<name>A0A1C0B7Y5_9BACT</name>
<dbReference type="PATRIC" id="fig|544718.51.peg.673"/>
<gene>
    <name evidence="1" type="ORF">AAX29_00687</name>
</gene>